<dbReference type="GO" id="GO:0032040">
    <property type="term" value="C:small-subunit processome"/>
    <property type="evidence" value="ECO:0007669"/>
    <property type="project" value="TreeGrafter"/>
</dbReference>
<proteinExistence type="predicted"/>
<dbReference type="VEuPathDB" id="MicrosporidiaDB:SLOPH_1876"/>
<dbReference type="InterPro" id="IPR036322">
    <property type="entry name" value="WD40_repeat_dom_sf"/>
</dbReference>
<keyword evidence="3" id="KW-1185">Reference proteome</keyword>
<comment type="caution">
    <text evidence="2">The sequence shown here is derived from an EMBL/GenBank/DDBJ whole genome shotgun (WGS) entry which is preliminary data.</text>
</comment>
<dbReference type="PANTHER" id="PTHR14927">
    <property type="entry name" value="NUCLEOLAR PROTEIN 10"/>
    <property type="match status" value="1"/>
</dbReference>
<dbReference type="InterPro" id="IPR015943">
    <property type="entry name" value="WD40/YVTN_repeat-like_dom_sf"/>
</dbReference>
<dbReference type="STRING" id="1358809.S7XHJ5"/>
<protein>
    <submittedName>
        <fullName evidence="2">Nucleolar protein 10 like protein</fullName>
    </submittedName>
</protein>
<dbReference type="GO" id="GO:0000462">
    <property type="term" value="P:maturation of SSU-rRNA from tricistronic rRNA transcript (SSU-rRNA, 5.8S rRNA, LSU-rRNA)"/>
    <property type="evidence" value="ECO:0007669"/>
    <property type="project" value="TreeGrafter"/>
</dbReference>
<dbReference type="PANTHER" id="PTHR14927:SF0">
    <property type="entry name" value="NUCLEOLAR PROTEIN 10"/>
    <property type="match status" value="1"/>
</dbReference>
<dbReference type="InterPro" id="IPR056551">
    <property type="entry name" value="Beta-prop_NOL10_N"/>
</dbReference>
<dbReference type="FunCoup" id="S7XHJ5">
    <property type="interactions" value="270"/>
</dbReference>
<dbReference type="OMA" id="YKLRIPH"/>
<organism evidence="2 3">
    <name type="scientific">Spraguea lophii (strain 42_110)</name>
    <name type="common">Microsporidian parasite</name>
    <dbReference type="NCBI Taxonomy" id="1358809"/>
    <lineage>
        <taxon>Eukaryota</taxon>
        <taxon>Fungi</taxon>
        <taxon>Fungi incertae sedis</taxon>
        <taxon>Microsporidia</taxon>
        <taxon>Spragueidae</taxon>
        <taxon>Spraguea</taxon>
    </lineage>
</organism>
<dbReference type="HOGENOM" id="CLU_009923_1_0_1"/>
<dbReference type="Proteomes" id="UP000014978">
    <property type="component" value="Unassembled WGS sequence"/>
</dbReference>
<accession>S7XHJ5</accession>
<dbReference type="EMBL" id="ATCN01000724">
    <property type="protein sequence ID" value="EPR78529.1"/>
    <property type="molecule type" value="Genomic_DNA"/>
</dbReference>
<name>S7XHJ5_SPRLO</name>
<sequence>MAKINKNKNNYQSDTETSKNYKEIDLLQNLNFAVSCTDIKLTKNKNFLISSGTYKPSVKIHDLNNLSFHLERNLDCEIIKIQPLEDNHQKLALLRTDKRIEFHAKYGKHETTNIDFFPRDIIFNRNTSELFIIGKKILPLNLEDGRFETPIDIEAESIDINPKHPLIGCTNSESLFFIDNRTKTHIKSLSYTNPTNIQFSNNGINFIISTDNKIIEHDLRSTNPLNELTHNNITNIKYHNNKIISTSKETINLYNNHELELQITDKNINKIENIEGIIAVGYDTGEIKTYYSELLGRIPQWCTFVENVM</sequence>
<dbReference type="OrthoDB" id="273340at2759"/>
<dbReference type="GO" id="GO:0030686">
    <property type="term" value="C:90S preribosome"/>
    <property type="evidence" value="ECO:0007669"/>
    <property type="project" value="TreeGrafter"/>
</dbReference>
<evidence type="ECO:0000313" key="3">
    <source>
        <dbReference type="Proteomes" id="UP000014978"/>
    </source>
</evidence>
<dbReference type="InParanoid" id="S7XHJ5"/>
<gene>
    <name evidence="2" type="ORF">SLOPH_1876</name>
</gene>
<evidence type="ECO:0000313" key="2">
    <source>
        <dbReference type="EMBL" id="EPR78529.1"/>
    </source>
</evidence>
<feature type="domain" description="Nucleolar protein 10-like N-terminal" evidence="1">
    <location>
        <begin position="22"/>
        <end position="197"/>
    </location>
</feature>
<dbReference type="InterPro" id="IPR040382">
    <property type="entry name" value="NOL10/Enp2"/>
</dbReference>
<dbReference type="AlphaFoldDB" id="S7XHJ5"/>
<dbReference type="SUPFAM" id="SSF50978">
    <property type="entry name" value="WD40 repeat-like"/>
    <property type="match status" value="1"/>
</dbReference>
<reference evidence="3" key="1">
    <citation type="journal article" date="2013" name="PLoS Genet.">
        <title>The genome of Spraguea lophii and the basis of host-microsporidian interactions.</title>
        <authorList>
            <person name="Campbell S.E."/>
            <person name="Williams T.A."/>
            <person name="Yousuf A."/>
            <person name="Soanes D.M."/>
            <person name="Paszkiewicz K.H."/>
            <person name="Williams B.A.P."/>
        </authorList>
    </citation>
    <scope>NUCLEOTIDE SEQUENCE [LARGE SCALE GENOMIC DNA]</scope>
    <source>
        <strain evidence="3">42_110</strain>
    </source>
</reference>
<dbReference type="Pfam" id="PF23098">
    <property type="entry name" value="Beta-prop_NOL10_N"/>
    <property type="match status" value="1"/>
</dbReference>
<dbReference type="Gene3D" id="2.130.10.10">
    <property type="entry name" value="YVTN repeat-like/Quinoprotein amine dehydrogenase"/>
    <property type="match status" value="1"/>
</dbReference>
<evidence type="ECO:0000259" key="1">
    <source>
        <dbReference type="Pfam" id="PF23098"/>
    </source>
</evidence>